<dbReference type="AlphaFoldDB" id="A0AAW8PZ17"/>
<accession>A0AAW8PZ17</accession>
<dbReference type="EMBL" id="JAUHGG010000003">
    <property type="protein sequence ID" value="MDS1821517.1"/>
    <property type="molecule type" value="Genomic_DNA"/>
</dbReference>
<dbReference type="Proteomes" id="UP001253193">
    <property type="component" value="Unassembled WGS sequence"/>
</dbReference>
<sequence length="180" mass="20741">MTRNDTQDIPELTITFQNSFESLINLSDTIYIQSSDKAIEVQVIKDGFLEEIKDCPLKDFEALKAFYIIFHVLAESGEWVANPNKLCVCKGRTKVGEIEWEATSHPREDGLLIIVKRKEKKLLSVDEFVDMEIGRLNQFRNHHKKNAYENPSLYLEGSLDADGWAEEFVEFAIKNSEPRD</sequence>
<comment type="caution">
    <text evidence="1">The sequence shown here is derived from an EMBL/GenBank/DDBJ whole genome shotgun (WGS) entry which is preliminary data.</text>
</comment>
<proteinExistence type="predicted"/>
<gene>
    <name evidence="1" type="ORF">QX249_12665</name>
</gene>
<organism evidence="1 2">
    <name type="scientific">Vibrio parahaemolyticus</name>
    <dbReference type="NCBI Taxonomy" id="670"/>
    <lineage>
        <taxon>Bacteria</taxon>
        <taxon>Pseudomonadati</taxon>
        <taxon>Pseudomonadota</taxon>
        <taxon>Gammaproteobacteria</taxon>
        <taxon>Vibrionales</taxon>
        <taxon>Vibrionaceae</taxon>
        <taxon>Vibrio</taxon>
    </lineage>
</organism>
<protein>
    <recommendedName>
        <fullName evidence="3">ASCH domain-containing protein</fullName>
    </recommendedName>
</protein>
<evidence type="ECO:0000313" key="2">
    <source>
        <dbReference type="Proteomes" id="UP001253193"/>
    </source>
</evidence>
<reference evidence="1" key="1">
    <citation type="submission" date="2023-06" db="EMBL/GenBank/DDBJ databases">
        <title>Genomic Diversity of Vibrio spp. and Metagenomic Analysis of Pathogens in Florida Gulf Coastal Waters Following Hurricane Ian.</title>
        <authorList>
            <person name="Brumfield K.D."/>
        </authorList>
    </citation>
    <scope>NUCLEOTIDE SEQUENCE</scope>
    <source>
        <strain evidence="1">WBS2B-138</strain>
    </source>
</reference>
<evidence type="ECO:0008006" key="3">
    <source>
        <dbReference type="Google" id="ProtNLM"/>
    </source>
</evidence>
<evidence type="ECO:0000313" key="1">
    <source>
        <dbReference type="EMBL" id="MDS1821517.1"/>
    </source>
</evidence>
<name>A0AAW8PZ17_VIBPH</name>
<dbReference type="RefSeq" id="WP_311020418.1">
    <property type="nucleotide sequence ID" value="NZ_JAUHGG010000003.1"/>
</dbReference>